<feature type="transmembrane region" description="Helical" evidence="1">
    <location>
        <begin position="101"/>
        <end position="128"/>
    </location>
</feature>
<feature type="transmembrane region" description="Helical" evidence="1">
    <location>
        <begin position="275"/>
        <end position="296"/>
    </location>
</feature>
<keyword evidence="1" id="KW-0812">Transmembrane</keyword>
<dbReference type="InterPro" id="IPR047928">
    <property type="entry name" value="Perm_prefix_1"/>
</dbReference>
<feature type="transmembrane region" description="Helical" evidence="1">
    <location>
        <begin position="134"/>
        <end position="152"/>
    </location>
</feature>
<accession>A0ABV8KN76</accession>
<feature type="transmembrane region" description="Helical" evidence="1">
    <location>
        <begin position="249"/>
        <end position="269"/>
    </location>
</feature>
<keyword evidence="1" id="KW-1133">Transmembrane helix</keyword>
<dbReference type="NCBIfam" id="NF038403">
    <property type="entry name" value="perm_prefix_1"/>
    <property type="match status" value="1"/>
</dbReference>
<reference evidence="3" key="1">
    <citation type="journal article" date="2019" name="Int. J. Syst. Evol. Microbiol.">
        <title>The Global Catalogue of Microorganisms (GCM) 10K type strain sequencing project: providing services to taxonomists for standard genome sequencing and annotation.</title>
        <authorList>
            <consortium name="The Broad Institute Genomics Platform"/>
            <consortium name="The Broad Institute Genome Sequencing Center for Infectious Disease"/>
            <person name="Wu L."/>
            <person name="Ma J."/>
        </authorList>
    </citation>
    <scope>NUCLEOTIDE SEQUENCE [LARGE SCALE GENOMIC DNA]</scope>
    <source>
        <strain evidence="3">2902at01</strain>
    </source>
</reference>
<evidence type="ECO:0000256" key="1">
    <source>
        <dbReference type="SAM" id="Phobius"/>
    </source>
</evidence>
<feature type="transmembrane region" description="Helical" evidence="1">
    <location>
        <begin position="193"/>
        <end position="213"/>
    </location>
</feature>
<evidence type="ECO:0000313" key="3">
    <source>
        <dbReference type="Proteomes" id="UP001595868"/>
    </source>
</evidence>
<proteinExistence type="predicted"/>
<keyword evidence="1" id="KW-0472">Membrane</keyword>
<dbReference type="EMBL" id="JBHSBN010000010">
    <property type="protein sequence ID" value="MFC4107580.1"/>
    <property type="molecule type" value="Genomic_DNA"/>
</dbReference>
<evidence type="ECO:0000313" key="2">
    <source>
        <dbReference type="EMBL" id="MFC4107580.1"/>
    </source>
</evidence>
<protein>
    <submittedName>
        <fullName evidence="2">Permease prefix domain 1-containing protein</fullName>
    </submittedName>
</protein>
<sequence length="300" mass="31668">MTIPHDTTRGGYDMHVHRLLDEAFAGVEMDQDRQDLKEEMRANLVARVAELTAAGVPPERAARQAVQELGDVRDILDGLPPTPDAATAAWLSERVRPAPAFLVRTVLLSALAVVGLAVLALAATLLAVPLGGQVAAVAVVALVAGAVTADALRQETTGNHPMPAGRAIGYGVGALLAVAGLGAGWLYLRESELPWLVAGGMGVVASAALFTWLGATQTNRHKDWVVRMQASHAAVGDRFTRDPAAAARFGLYVVCTWLLVAAAFVVLTLTIGWAWSWLAVVAGFVAMMLMIARMLFVPQP</sequence>
<keyword evidence="3" id="KW-1185">Reference proteome</keyword>
<dbReference type="Proteomes" id="UP001595868">
    <property type="component" value="Unassembled WGS sequence"/>
</dbReference>
<comment type="caution">
    <text evidence="2">The sequence shown here is derived from an EMBL/GenBank/DDBJ whole genome shotgun (WGS) entry which is preliminary data.</text>
</comment>
<dbReference type="RefSeq" id="WP_377546664.1">
    <property type="nucleotide sequence ID" value="NZ_JBHSBN010000010.1"/>
</dbReference>
<gene>
    <name evidence="2" type="ORF">ACFOX0_16830</name>
</gene>
<name>A0ABV8KN76_9ACTN</name>
<organism evidence="2 3">
    <name type="scientific">Micromonospora zhanjiangensis</name>
    <dbReference type="NCBI Taxonomy" id="1522057"/>
    <lineage>
        <taxon>Bacteria</taxon>
        <taxon>Bacillati</taxon>
        <taxon>Actinomycetota</taxon>
        <taxon>Actinomycetes</taxon>
        <taxon>Micromonosporales</taxon>
        <taxon>Micromonosporaceae</taxon>
        <taxon>Micromonospora</taxon>
    </lineage>
</organism>
<feature type="transmembrane region" description="Helical" evidence="1">
    <location>
        <begin position="164"/>
        <end position="187"/>
    </location>
</feature>